<evidence type="ECO:0000259" key="1">
    <source>
        <dbReference type="PROSITE" id="PS51782"/>
    </source>
</evidence>
<dbReference type="Proteomes" id="UP000266178">
    <property type="component" value="Unassembled WGS sequence"/>
</dbReference>
<organism evidence="2 3">
    <name type="scientific">Meiothermus granaticius NBRC 107808</name>
    <dbReference type="NCBI Taxonomy" id="1227551"/>
    <lineage>
        <taxon>Bacteria</taxon>
        <taxon>Thermotogati</taxon>
        <taxon>Deinococcota</taxon>
        <taxon>Deinococci</taxon>
        <taxon>Thermales</taxon>
        <taxon>Thermaceae</taxon>
        <taxon>Meiothermus</taxon>
    </lineage>
</organism>
<dbReference type="InterPro" id="IPR018392">
    <property type="entry name" value="LysM"/>
</dbReference>
<dbReference type="PANTHER" id="PTHR33734:SF22">
    <property type="entry name" value="MEMBRANE-BOUND LYTIC MUREIN TRANSGLYCOSYLASE D"/>
    <property type="match status" value="1"/>
</dbReference>
<dbReference type="Pfam" id="PF01476">
    <property type="entry name" value="LysM"/>
    <property type="match status" value="3"/>
</dbReference>
<name>A0A399FEF1_9DEIN</name>
<evidence type="ECO:0000313" key="3">
    <source>
        <dbReference type="Proteomes" id="UP000266178"/>
    </source>
</evidence>
<feature type="domain" description="LysM" evidence="1">
    <location>
        <begin position="65"/>
        <end position="110"/>
    </location>
</feature>
<dbReference type="AlphaFoldDB" id="A0A399FEF1"/>
<dbReference type="InterPro" id="IPR036779">
    <property type="entry name" value="LysM_dom_sf"/>
</dbReference>
<comment type="caution">
    <text evidence="2">The sequence shown here is derived from an EMBL/GenBank/DDBJ whole genome shotgun (WGS) entry which is preliminary data.</text>
</comment>
<proteinExistence type="predicted"/>
<keyword evidence="2" id="KW-0456">Lyase</keyword>
<dbReference type="GO" id="GO:0016829">
    <property type="term" value="F:lyase activity"/>
    <property type="evidence" value="ECO:0007669"/>
    <property type="project" value="UniProtKB-KW"/>
</dbReference>
<sequence length="157" mass="16820">MLAWLVYKVRKGDTLASLAARYGVPPAAIRGRNGREARRLAPGQELRIAIKADHPGSGRLPPGIEAYAIRSGDTLGGRGRRFGVTLQELVLANPRLQSLDGLGLGSILYIPTRVKGLLVELGQGQTLLDLSQRFGLPVSQLARANQYQSPCSHATAT</sequence>
<dbReference type="Gene3D" id="3.10.350.10">
    <property type="entry name" value="LysM domain"/>
    <property type="match status" value="2"/>
</dbReference>
<protein>
    <submittedName>
        <fullName evidence="2">Membrane-bound lytic murein transglycosylase D</fullName>
        <ecNumber evidence="2">4.2.2.-</ecNumber>
    </submittedName>
</protein>
<keyword evidence="3" id="KW-1185">Reference proteome</keyword>
<dbReference type="EMBL" id="QWLB01000005">
    <property type="protein sequence ID" value="RIH93472.1"/>
    <property type="molecule type" value="Genomic_DNA"/>
</dbReference>
<dbReference type="PANTHER" id="PTHR33734">
    <property type="entry name" value="LYSM DOMAIN-CONTAINING GPI-ANCHORED PROTEIN 2"/>
    <property type="match status" value="1"/>
</dbReference>
<evidence type="ECO:0000313" key="2">
    <source>
        <dbReference type="EMBL" id="RIH93472.1"/>
    </source>
</evidence>
<accession>A0A399FEF1</accession>
<dbReference type="CDD" id="cd00118">
    <property type="entry name" value="LysM"/>
    <property type="match status" value="2"/>
</dbReference>
<dbReference type="OrthoDB" id="2149800at2"/>
<feature type="domain" description="LysM" evidence="1">
    <location>
        <begin position="5"/>
        <end position="48"/>
    </location>
</feature>
<dbReference type="RefSeq" id="WP_119356054.1">
    <property type="nucleotide sequence ID" value="NZ_BJXM01000003.1"/>
</dbReference>
<dbReference type="SMART" id="SM00257">
    <property type="entry name" value="LysM"/>
    <property type="match status" value="2"/>
</dbReference>
<dbReference type="SUPFAM" id="SSF54106">
    <property type="entry name" value="LysM domain"/>
    <property type="match status" value="2"/>
</dbReference>
<reference evidence="2 3" key="1">
    <citation type="submission" date="2018-08" db="EMBL/GenBank/DDBJ databases">
        <title>Meiothermus granaticius genome AF-68 sequencing project.</title>
        <authorList>
            <person name="Da Costa M.S."/>
            <person name="Albuquerque L."/>
            <person name="Raposo P."/>
            <person name="Froufe H.J.C."/>
            <person name="Barroso C.S."/>
            <person name="Egas C."/>
        </authorList>
    </citation>
    <scope>NUCLEOTIDE SEQUENCE [LARGE SCALE GENOMIC DNA]</scope>
    <source>
        <strain evidence="2 3">AF-68</strain>
    </source>
</reference>
<dbReference type="PROSITE" id="PS51782">
    <property type="entry name" value="LYSM"/>
    <property type="match status" value="2"/>
</dbReference>
<gene>
    <name evidence="2" type="primary">mltD</name>
    <name evidence="2" type="ORF">Mgrana_00526</name>
</gene>
<dbReference type="EC" id="4.2.2.-" evidence="2"/>